<reference evidence="4 5" key="1">
    <citation type="journal article" date="2016" name="G3 (Bethesda)">
        <title>First Draft Assembly and Annotation of the Genome of a California Endemic Oak Quercus lobata Nee (Fagaceae).</title>
        <authorList>
            <person name="Sork V.L."/>
            <person name="Fitz-Gibbon S.T."/>
            <person name="Puiu D."/>
            <person name="Crepeau M."/>
            <person name="Gugger P.F."/>
            <person name="Sherman R."/>
            <person name="Stevens K."/>
            <person name="Langley C.H."/>
            <person name="Pellegrini M."/>
            <person name="Salzberg S.L."/>
        </authorList>
    </citation>
    <scope>NUCLEOTIDE SEQUENCE [LARGE SCALE GENOMIC DNA]</scope>
    <source>
        <strain evidence="4 5">cv. SW786</strain>
    </source>
</reference>
<dbReference type="PANTHER" id="PTHR42898:SF2">
    <property type="entry name" value="ENOYL-(ACYL CARRIER) REDUCTASE"/>
    <property type="match status" value="1"/>
</dbReference>
<dbReference type="EnsemblPlants" id="QL01p029066:mrna">
    <property type="protein sequence ID" value="QL01p029066:mrna"/>
    <property type="gene ID" value="QL01p029066"/>
</dbReference>
<dbReference type="InterPro" id="IPR045000">
    <property type="entry name" value="TR"/>
</dbReference>
<dbReference type="InParanoid" id="A0A7N2KP48"/>
<sequence length="178" mass="19784">MPKYTTTQNKFKKFHYADQIRSEGGKEKHTATQIRSEGEKQRTSPARPGARPGQRRAPPGARAGQRHARPGARASPRPRATQARARARLARAPGRCEPQAAWVSREPGSLVSFWSCRARLGLRSRSSLPFCFWHAIVEELVGFGARVHTRCRNESELDGCLSERDNLGFGVTGSVCYV</sequence>
<proteinExistence type="predicted"/>
<keyword evidence="5" id="KW-1185">Reference proteome</keyword>
<name>A0A7N2KP48_QUELO</name>
<evidence type="ECO:0000313" key="5">
    <source>
        <dbReference type="Proteomes" id="UP000594261"/>
    </source>
</evidence>
<evidence type="ECO:0000313" key="4">
    <source>
        <dbReference type="EnsemblPlants" id="QL01p029066:mrna"/>
    </source>
</evidence>
<reference evidence="4" key="2">
    <citation type="submission" date="2021-01" db="UniProtKB">
        <authorList>
            <consortium name="EnsemblPlants"/>
        </authorList>
    </citation>
    <scope>IDENTIFICATION</scope>
</reference>
<evidence type="ECO:0000256" key="3">
    <source>
        <dbReference type="SAM" id="MobiDB-lite"/>
    </source>
</evidence>
<protein>
    <submittedName>
        <fullName evidence="4">Uncharacterized protein</fullName>
    </submittedName>
</protein>
<evidence type="ECO:0000256" key="2">
    <source>
        <dbReference type="ARBA" id="ARBA00023002"/>
    </source>
</evidence>
<feature type="compositionally biased region" description="Low complexity" evidence="3">
    <location>
        <begin position="71"/>
        <end position="92"/>
    </location>
</feature>
<evidence type="ECO:0000256" key="1">
    <source>
        <dbReference type="ARBA" id="ARBA00022857"/>
    </source>
</evidence>
<feature type="compositionally biased region" description="Basic and acidic residues" evidence="3">
    <location>
        <begin position="15"/>
        <end position="42"/>
    </location>
</feature>
<feature type="region of interest" description="Disordered" evidence="3">
    <location>
        <begin position="1"/>
        <end position="92"/>
    </location>
</feature>
<keyword evidence="1" id="KW-0521">NADP</keyword>
<dbReference type="AlphaFoldDB" id="A0A7N2KP48"/>
<dbReference type="PANTHER" id="PTHR42898">
    <property type="entry name" value="TROPINONE REDUCTASE"/>
    <property type="match status" value="1"/>
</dbReference>
<dbReference type="Proteomes" id="UP000594261">
    <property type="component" value="Chromosome 1"/>
</dbReference>
<dbReference type="Gramene" id="QL01p029066:mrna">
    <property type="protein sequence ID" value="QL01p029066:mrna"/>
    <property type="gene ID" value="QL01p029066"/>
</dbReference>
<accession>A0A7N2KP48</accession>
<dbReference type="EMBL" id="LRBV02000001">
    <property type="status" value="NOT_ANNOTATED_CDS"/>
    <property type="molecule type" value="Genomic_DNA"/>
</dbReference>
<feature type="compositionally biased region" description="Low complexity" evidence="3">
    <location>
        <begin position="45"/>
        <end position="63"/>
    </location>
</feature>
<organism evidence="4 5">
    <name type="scientific">Quercus lobata</name>
    <name type="common">Valley oak</name>
    <dbReference type="NCBI Taxonomy" id="97700"/>
    <lineage>
        <taxon>Eukaryota</taxon>
        <taxon>Viridiplantae</taxon>
        <taxon>Streptophyta</taxon>
        <taxon>Embryophyta</taxon>
        <taxon>Tracheophyta</taxon>
        <taxon>Spermatophyta</taxon>
        <taxon>Magnoliopsida</taxon>
        <taxon>eudicotyledons</taxon>
        <taxon>Gunneridae</taxon>
        <taxon>Pentapetalae</taxon>
        <taxon>rosids</taxon>
        <taxon>fabids</taxon>
        <taxon>Fagales</taxon>
        <taxon>Fagaceae</taxon>
        <taxon>Quercus</taxon>
    </lineage>
</organism>
<keyword evidence="2" id="KW-0560">Oxidoreductase</keyword>
<dbReference type="GO" id="GO:0016491">
    <property type="term" value="F:oxidoreductase activity"/>
    <property type="evidence" value="ECO:0007669"/>
    <property type="project" value="UniProtKB-KW"/>
</dbReference>